<proteinExistence type="predicted"/>
<name>A0A2I7RNK9_9CAUD</name>
<sequence>MPLTDFVPEQSEVSTKVTEVNTPLPEQPVPEAVEATPTSEVFATAFEQHNPITNLFQLGQEQYEPLEQWDASAFPELLQDVPEEFRNEVSSARSLEHAERIKREIKAEEEGHRLLTDSGYTGIGAMVVATLASPDIVIGGGSIIKSGQLVTKGLRLKQAAYAGLEGAAVGAISESTVAMNRHTVDAEDVMYNALAGMALVGGADVLMNAKGLAAQSGDVIGKTQREMNQNLSVGAAQVDQRNTRFSQTEAEADIVAESREWQSEHKVSRGGKVSEVMDALTGWFPSKLKTDSTNLWESKSAVANKFTHEMAESGSGIYGRTDTAAQLKDITERRYLTKLMPNYEGHVQQFSGSKQVKGRKAKADVFNTALREELELRRRAHIGGTHPVPNTDPVITKAADEWQAMMDDVLNDGKASGIKGFEDIERIPGYVPLHWDGHALRNMSKTDYNGYVSLLSEGYESVGMDEDTALKIAEAVLDRTGRKDLKLDSNVSSLFSGDAANTLKQLLGDDEFEKVAAIVKGKSEDAGKSARVRSRTDVDLTVTDASGRSLMAIVNNDMQFIGSKYAQEMAGRVALAKKGVKSEADFERIKEAALKEASELGEDTEVIGNSMQSVYNQLLSRPADGIGVNKGARRFMDFASVSMLGGMGMAQLAEYGPILAQAGIQDTLKNLQTLNPKNFIKDFNGDLLTDMESFMGKIGQEEILYSPYVRLEDADDAATNALLQRYDDVSARAQHLNGILSGSNAIKRHQQRMAVTLGSSKVIRLAKEGKLDKQFLDEIGIKASTMKEITKRLRSGDIEFNERGALEALNLRNWNPEAAENFAVAMNRHMHQVVQRTLAGEDSYWMSGTFAKMMLQFRNYPIAAMGKQLARGVRSGNAGPVFLYSTATAALAYNIKLAVQNKDTSDLTTEDHIQGIMQMSSPAGLLPDMYSTTLAMMGQDTTFGRQADVSNPVFSMVGSAAQAPSAMYNLASGEGTKSDVSVVSAVTPFSNIAGVSALVNGLKEGL</sequence>
<evidence type="ECO:0000313" key="2">
    <source>
        <dbReference type="Proteomes" id="UP000269294"/>
    </source>
</evidence>
<keyword evidence="2" id="KW-1185">Reference proteome</keyword>
<gene>
    <name evidence="1" type="ORF">NVP1204O_10</name>
</gene>
<evidence type="ECO:0000313" key="1">
    <source>
        <dbReference type="EMBL" id="AUR95230.1"/>
    </source>
</evidence>
<organism evidence="1 2">
    <name type="scientific">Vibrio phage 1.204.O._10N.222.46.F12</name>
    <dbReference type="NCBI Taxonomy" id="1881263"/>
    <lineage>
        <taxon>Viruses</taxon>
        <taxon>Duplodnaviria</taxon>
        <taxon>Heunggongvirae</taxon>
        <taxon>Uroviricota</taxon>
        <taxon>Caudoviricetes</taxon>
        <taxon>Autographivirales</taxon>
        <taxon>Cyclitvirus</taxon>
        <taxon>Cyclitvirus cyclit</taxon>
    </lineage>
</organism>
<protein>
    <submittedName>
        <fullName evidence="1">Uncharacterized protein</fullName>
    </submittedName>
</protein>
<accession>A0A2I7RNK9</accession>
<reference evidence="1 2" key="1">
    <citation type="submission" date="2017-11" db="EMBL/GenBank/DDBJ databases">
        <title>A major lineage of nontailed dsDNA viruses as unrecognized killers of marine bacteria.</title>
        <authorList>
            <person name="Kauffman K.M."/>
            <person name="Hussain F.A."/>
            <person name="Yang J."/>
            <person name="Arevalo P."/>
            <person name="Brown J.M."/>
            <person name="Chang W.K."/>
            <person name="VanInsberghe D."/>
            <person name="Elsherbini J."/>
            <person name="Cutler M.B."/>
            <person name="Kelly L."/>
            <person name="Polz M.F."/>
        </authorList>
    </citation>
    <scope>NUCLEOTIDE SEQUENCE [LARGE SCALE GENOMIC DNA]</scope>
</reference>
<dbReference type="EMBL" id="MG592574">
    <property type="protein sequence ID" value="AUR95230.1"/>
    <property type="molecule type" value="Genomic_DNA"/>
</dbReference>
<dbReference type="Proteomes" id="UP000269294">
    <property type="component" value="Segment"/>
</dbReference>